<protein>
    <submittedName>
        <fullName evidence="1">Uncharacterized protein</fullName>
    </submittedName>
</protein>
<keyword evidence="2" id="KW-1185">Reference proteome</keyword>
<dbReference type="Proteomes" id="UP000660862">
    <property type="component" value="Unassembled WGS sequence"/>
</dbReference>
<organism evidence="1 2">
    <name type="scientific">Parapedobacter pyrenivorans</name>
    <dbReference type="NCBI Taxonomy" id="1305674"/>
    <lineage>
        <taxon>Bacteria</taxon>
        <taxon>Pseudomonadati</taxon>
        <taxon>Bacteroidota</taxon>
        <taxon>Sphingobacteriia</taxon>
        <taxon>Sphingobacteriales</taxon>
        <taxon>Sphingobacteriaceae</taxon>
        <taxon>Parapedobacter</taxon>
    </lineage>
</organism>
<reference evidence="1" key="1">
    <citation type="journal article" date="2014" name="Int. J. Syst. Evol. Microbiol.">
        <title>Complete genome sequence of Corynebacterium casei LMG S-19264T (=DSM 44701T), isolated from a smear-ripened cheese.</title>
        <authorList>
            <consortium name="US DOE Joint Genome Institute (JGI-PGF)"/>
            <person name="Walter F."/>
            <person name="Albersmeier A."/>
            <person name="Kalinowski J."/>
            <person name="Ruckert C."/>
        </authorList>
    </citation>
    <scope>NUCLEOTIDE SEQUENCE</scope>
    <source>
        <strain evidence="1">CGMCC 1.12195</strain>
    </source>
</reference>
<accession>A0A917M6A0</accession>
<dbReference type="AlphaFoldDB" id="A0A917M6A0"/>
<proteinExistence type="predicted"/>
<reference evidence="1" key="2">
    <citation type="submission" date="2020-09" db="EMBL/GenBank/DDBJ databases">
        <authorList>
            <person name="Sun Q."/>
            <person name="Zhou Y."/>
        </authorList>
    </citation>
    <scope>NUCLEOTIDE SEQUENCE</scope>
    <source>
        <strain evidence="1">CGMCC 1.12195</strain>
    </source>
</reference>
<evidence type="ECO:0000313" key="2">
    <source>
        <dbReference type="Proteomes" id="UP000660862"/>
    </source>
</evidence>
<comment type="caution">
    <text evidence="1">The sequence shown here is derived from an EMBL/GenBank/DDBJ whole genome shotgun (WGS) entry which is preliminary data.</text>
</comment>
<sequence length="68" mass="7715">MIIKRICIRTNEAAALLGVDKKQGERKLRLIKAALGKENRHYITFREFAEYTGIPLAEVLEACVPSTR</sequence>
<gene>
    <name evidence="1" type="ORF">GCM10007415_10430</name>
</gene>
<name>A0A917M6A0_9SPHI</name>
<evidence type="ECO:0000313" key="1">
    <source>
        <dbReference type="EMBL" id="GGG80005.1"/>
    </source>
</evidence>
<dbReference type="EMBL" id="BMER01000001">
    <property type="protein sequence ID" value="GGG80005.1"/>
    <property type="molecule type" value="Genomic_DNA"/>
</dbReference>